<protein>
    <recommendedName>
        <fullName evidence="2">carbonic anhydrase</fullName>
        <ecNumber evidence="2">4.2.1.1</ecNumber>
    </recommendedName>
</protein>
<evidence type="ECO:0000256" key="2">
    <source>
        <dbReference type="ARBA" id="ARBA00012925"/>
    </source>
</evidence>
<accession>A0A517VB41</accession>
<feature type="binding site" evidence="7">
    <location>
        <position position="135"/>
    </location>
    <ligand>
        <name>Zn(2+)</name>
        <dbReference type="ChEBI" id="CHEBI:29105"/>
    </ligand>
</feature>
<evidence type="ECO:0000256" key="5">
    <source>
        <dbReference type="ARBA" id="ARBA00023239"/>
    </source>
</evidence>
<name>A0A517VB41_9PLAN</name>
<dbReference type="SUPFAM" id="SSF53056">
    <property type="entry name" value="beta-carbonic anhydrase, cab"/>
    <property type="match status" value="1"/>
</dbReference>
<evidence type="ECO:0000256" key="4">
    <source>
        <dbReference type="ARBA" id="ARBA00022833"/>
    </source>
</evidence>
<dbReference type="Pfam" id="PF00484">
    <property type="entry name" value="Pro_CA"/>
    <property type="match status" value="1"/>
</dbReference>
<evidence type="ECO:0000256" key="6">
    <source>
        <dbReference type="ARBA" id="ARBA00048348"/>
    </source>
</evidence>
<organism evidence="9 10">
    <name type="scientific">Gimesia algae</name>
    <dbReference type="NCBI Taxonomy" id="2527971"/>
    <lineage>
        <taxon>Bacteria</taxon>
        <taxon>Pseudomonadati</taxon>
        <taxon>Planctomycetota</taxon>
        <taxon>Planctomycetia</taxon>
        <taxon>Planctomycetales</taxon>
        <taxon>Planctomycetaceae</taxon>
        <taxon>Gimesia</taxon>
    </lineage>
</organism>
<dbReference type="GO" id="GO:0008270">
    <property type="term" value="F:zinc ion binding"/>
    <property type="evidence" value="ECO:0007669"/>
    <property type="project" value="InterPro"/>
</dbReference>
<dbReference type="Gene3D" id="3.40.1050.10">
    <property type="entry name" value="Carbonic anhydrase"/>
    <property type="match status" value="1"/>
</dbReference>
<keyword evidence="5 9" id="KW-0456">Lyase</keyword>
<evidence type="ECO:0000256" key="3">
    <source>
        <dbReference type="ARBA" id="ARBA00022723"/>
    </source>
</evidence>
<evidence type="ECO:0000256" key="8">
    <source>
        <dbReference type="SAM" id="MobiDB-lite"/>
    </source>
</evidence>
<evidence type="ECO:0000256" key="7">
    <source>
        <dbReference type="PIRSR" id="PIRSR601765-1"/>
    </source>
</evidence>
<feature type="compositionally biased region" description="Basic and acidic residues" evidence="8">
    <location>
        <begin position="317"/>
        <end position="327"/>
    </location>
</feature>
<dbReference type="AlphaFoldDB" id="A0A517VB41"/>
<dbReference type="GO" id="GO:0004089">
    <property type="term" value="F:carbonate dehydratase activity"/>
    <property type="evidence" value="ECO:0007669"/>
    <property type="project" value="UniProtKB-EC"/>
</dbReference>
<feature type="binding site" evidence="7">
    <location>
        <position position="78"/>
    </location>
    <ligand>
        <name>Zn(2+)</name>
        <dbReference type="ChEBI" id="CHEBI:29105"/>
    </ligand>
</feature>
<feature type="binding site" evidence="7">
    <location>
        <position position="132"/>
    </location>
    <ligand>
        <name>Zn(2+)</name>
        <dbReference type="ChEBI" id="CHEBI:29105"/>
    </ligand>
</feature>
<dbReference type="KEGG" id="gax:Pan161_18580"/>
<dbReference type="PANTHER" id="PTHR11002:SF76">
    <property type="entry name" value="CARBONIC ANHYDRASE"/>
    <property type="match status" value="1"/>
</dbReference>
<reference evidence="9 10" key="1">
    <citation type="submission" date="2019-02" db="EMBL/GenBank/DDBJ databases">
        <title>Deep-cultivation of Planctomycetes and their phenomic and genomic characterization uncovers novel biology.</title>
        <authorList>
            <person name="Wiegand S."/>
            <person name="Jogler M."/>
            <person name="Boedeker C."/>
            <person name="Pinto D."/>
            <person name="Vollmers J."/>
            <person name="Rivas-Marin E."/>
            <person name="Kohn T."/>
            <person name="Peeters S.H."/>
            <person name="Heuer A."/>
            <person name="Rast P."/>
            <person name="Oberbeckmann S."/>
            <person name="Bunk B."/>
            <person name="Jeske O."/>
            <person name="Meyerdierks A."/>
            <person name="Storesund J.E."/>
            <person name="Kallscheuer N."/>
            <person name="Luecker S."/>
            <person name="Lage O.M."/>
            <person name="Pohl T."/>
            <person name="Merkel B.J."/>
            <person name="Hornburger P."/>
            <person name="Mueller R.-W."/>
            <person name="Bruemmer F."/>
            <person name="Labrenz M."/>
            <person name="Spormann A.M."/>
            <person name="Op den Camp H."/>
            <person name="Overmann J."/>
            <person name="Amann R."/>
            <person name="Jetten M.S.M."/>
            <person name="Mascher T."/>
            <person name="Medema M.H."/>
            <person name="Devos D.P."/>
            <person name="Kaster A.-K."/>
            <person name="Ovreas L."/>
            <person name="Rohde M."/>
            <person name="Galperin M.Y."/>
            <person name="Jogler C."/>
        </authorList>
    </citation>
    <scope>NUCLEOTIDE SEQUENCE [LARGE SCALE GENOMIC DNA]</scope>
    <source>
        <strain evidence="9 10">Pan161</strain>
    </source>
</reference>
<dbReference type="EC" id="4.2.1.1" evidence="2"/>
<proteinExistence type="inferred from homology"/>
<dbReference type="SMART" id="SM00947">
    <property type="entry name" value="Pro_CA"/>
    <property type="match status" value="1"/>
</dbReference>
<sequence length="327" mass="36216">MVPFTLKHTCQCMKEALNHGNMEFVELLRSEHQQMQISKTDTDSESQTETRIAKNYLEPLGLPGEIPPQLPKAAVLACSDARVPVLELFQQQPNQIFEVQLEGNVASTECLGSITYAVEHFPTVEGVVVLGHTGCGAVSAAVDQYLNPRPDTTPADNTIRSLISSITPSVEIAASALSSNPDLLQGRLLRESLDRTRLIDTSIFVNAAVMAWKIQEYVKRLSRKVPVWYGIYDLASCRILHVDLEHRDGSLLFGLGNAPGVIDLNDVAKCLSLYLKKMNTFDAARFASNGLNRNTEEVWERLSGRNDSSAAVQKNKLNRENTSRLHQ</sequence>
<gene>
    <name evidence="9" type="primary">cynT</name>
    <name evidence="9" type="ORF">Pan161_18580</name>
</gene>
<evidence type="ECO:0000313" key="9">
    <source>
        <dbReference type="EMBL" id="QDT90208.1"/>
    </source>
</evidence>
<comment type="catalytic activity">
    <reaction evidence="6">
        <text>hydrogencarbonate + H(+) = CO2 + H2O</text>
        <dbReference type="Rhea" id="RHEA:10748"/>
        <dbReference type="ChEBI" id="CHEBI:15377"/>
        <dbReference type="ChEBI" id="CHEBI:15378"/>
        <dbReference type="ChEBI" id="CHEBI:16526"/>
        <dbReference type="ChEBI" id="CHEBI:17544"/>
        <dbReference type="EC" id="4.2.1.1"/>
    </reaction>
</comment>
<feature type="region of interest" description="Disordered" evidence="8">
    <location>
        <begin position="304"/>
        <end position="327"/>
    </location>
</feature>
<keyword evidence="4 7" id="KW-0862">Zinc</keyword>
<dbReference type="EMBL" id="CP036343">
    <property type="protein sequence ID" value="QDT90208.1"/>
    <property type="molecule type" value="Genomic_DNA"/>
</dbReference>
<evidence type="ECO:0000313" key="10">
    <source>
        <dbReference type="Proteomes" id="UP000316855"/>
    </source>
</evidence>
<evidence type="ECO:0000256" key="1">
    <source>
        <dbReference type="ARBA" id="ARBA00006217"/>
    </source>
</evidence>
<feature type="binding site" evidence="7">
    <location>
        <position position="80"/>
    </location>
    <ligand>
        <name>Zn(2+)</name>
        <dbReference type="ChEBI" id="CHEBI:29105"/>
    </ligand>
</feature>
<dbReference type="InterPro" id="IPR036874">
    <property type="entry name" value="Carbonic_anhydrase_sf"/>
</dbReference>
<comment type="similarity">
    <text evidence="1">Belongs to the beta-class carbonic anhydrase family.</text>
</comment>
<keyword evidence="3 7" id="KW-0479">Metal-binding</keyword>
<keyword evidence="10" id="KW-1185">Reference proteome</keyword>
<comment type="cofactor">
    <cofactor evidence="7">
        <name>Zn(2+)</name>
        <dbReference type="ChEBI" id="CHEBI:29105"/>
    </cofactor>
    <text evidence="7">Binds 1 zinc ion per subunit.</text>
</comment>
<dbReference type="PANTHER" id="PTHR11002">
    <property type="entry name" value="CARBONIC ANHYDRASE"/>
    <property type="match status" value="1"/>
</dbReference>
<dbReference type="RefSeq" id="WP_197995786.1">
    <property type="nucleotide sequence ID" value="NZ_CP036343.1"/>
</dbReference>
<dbReference type="InterPro" id="IPR001765">
    <property type="entry name" value="Carbonic_anhydrase"/>
</dbReference>
<dbReference type="Proteomes" id="UP000316855">
    <property type="component" value="Chromosome"/>
</dbReference>